<dbReference type="PANTHER" id="PTHR43464:SF83">
    <property type="entry name" value="MALONYL-[ACYL-CARRIER PROTEIN] O-METHYLTRANSFERASE"/>
    <property type="match status" value="1"/>
</dbReference>
<dbReference type="AlphaFoldDB" id="A0A975TYR2"/>
<sequence length="270" mass="28130">MKNWDEMAAPWLRAETRMEAAHGPVLDALLERAALAPGARVLDIGIGSGLSTLRAAEAVGQGGAVLGVDISPPFVARAAERLPQNAQAMIVDAEAADWDETDFGQAISLFGTMFFTDTAAAFANIRQAMAPGGQFTFVAWAPPASNPWLSISGQAVTEVLGPADPRADPNAPGPFRFALPEVALTALDAAGWQAEVETLPLTLTPNGTAEEIAATQMELGVAASRIAGEGPDAEELEAIADAIASRFRQMQTKAGAVKVPARVHFFTAVA</sequence>
<reference evidence="3 4" key="1">
    <citation type="submission" date="2021-07" db="EMBL/GenBank/DDBJ databases">
        <title>Karlodiniumbacter phycospheric gen. nov., sp. nov., a phycosphere bacterium isolated from karlodinium veneficum.</title>
        <authorList>
            <person name="Peng Y."/>
            <person name="Jiang L."/>
            <person name="Lee J."/>
        </authorList>
    </citation>
    <scope>NUCLEOTIDE SEQUENCE</scope>
    <source>
        <strain evidence="3 4">N5</strain>
    </source>
</reference>
<dbReference type="InterPro" id="IPR029063">
    <property type="entry name" value="SAM-dependent_MTases_sf"/>
</dbReference>
<dbReference type="Gene3D" id="3.40.50.150">
    <property type="entry name" value="Vaccinia Virus protein VP39"/>
    <property type="match status" value="1"/>
</dbReference>
<accession>A0A975TYR2</accession>
<dbReference type="SUPFAM" id="SSF53335">
    <property type="entry name" value="S-adenosyl-L-methionine-dependent methyltransferases"/>
    <property type="match status" value="1"/>
</dbReference>
<dbReference type="EMBL" id="JAIMBW010000001">
    <property type="protein sequence ID" value="MBY4892369.1"/>
    <property type="molecule type" value="Genomic_DNA"/>
</dbReference>
<evidence type="ECO:0000313" key="2">
    <source>
        <dbReference type="EMBL" id="MBY4892369.1"/>
    </source>
</evidence>
<dbReference type="InterPro" id="IPR041698">
    <property type="entry name" value="Methyltransf_25"/>
</dbReference>
<name>A0A975TYR2_9RHOB</name>
<dbReference type="EMBL" id="CP078073">
    <property type="protein sequence ID" value="QXL89119.1"/>
    <property type="molecule type" value="Genomic_DNA"/>
</dbReference>
<keyword evidence="3" id="KW-0489">Methyltransferase</keyword>
<protein>
    <submittedName>
        <fullName evidence="3">Class I SAM-dependent methyltransferase</fullName>
    </submittedName>
</protein>
<keyword evidence="3" id="KW-0808">Transferase</keyword>
<dbReference type="GO" id="GO:0032259">
    <property type="term" value="P:methylation"/>
    <property type="evidence" value="ECO:0007669"/>
    <property type="project" value="UniProtKB-KW"/>
</dbReference>
<feature type="domain" description="Methyltransferase" evidence="1">
    <location>
        <begin position="41"/>
        <end position="133"/>
    </location>
</feature>
<dbReference type="RefSeq" id="WP_257892168.1">
    <property type="nucleotide sequence ID" value="NZ_JAIMBW010000001.1"/>
</dbReference>
<dbReference type="CDD" id="cd02440">
    <property type="entry name" value="AdoMet_MTases"/>
    <property type="match status" value="1"/>
</dbReference>
<keyword evidence="4" id="KW-1185">Reference proteome</keyword>
<dbReference type="Pfam" id="PF13649">
    <property type="entry name" value="Methyltransf_25"/>
    <property type="match status" value="1"/>
</dbReference>
<dbReference type="GO" id="GO:0008168">
    <property type="term" value="F:methyltransferase activity"/>
    <property type="evidence" value="ECO:0007669"/>
    <property type="project" value="UniProtKB-KW"/>
</dbReference>
<organism evidence="3">
    <name type="scientific">Gymnodinialimonas phycosphaerae</name>
    <dbReference type="NCBI Taxonomy" id="2841589"/>
    <lineage>
        <taxon>Bacteria</taxon>
        <taxon>Pseudomonadati</taxon>
        <taxon>Pseudomonadota</taxon>
        <taxon>Alphaproteobacteria</taxon>
        <taxon>Rhodobacterales</taxon>
        <taxon>Paracoccaceae</taxon>
        <taxon>Gymnodinialimonas</taxon>
    </lineage>
</organism>
<dbReference type="Proteomes" id="UP000693972">
    <property type="component" value="Unassembled WGS sequence"/>
</dbReference>
<gene>
    <name evidence="2" type="ORF">KUL25_06300</name>
    <name evidence="3" type="ORF">KUL25_06305</name>
</gene>
<proteinExistence type="predicted"/>
<evidence type="ECO:0000259" key="1">
    <source>
        <dbReference type="Pfam" id="PF13649"/>
    </source>
</evidence>
<evidence type="ECO:0000313" key="3">
    <source>
        <dbReference type="EMBL" id="QXL89119.1"/>
    </source>
</evidence>
<evidence type="ECO:0000313" key="4">
    <source>
        <dbReference type="Proteomes" id="UP000693972"/>
    </source>
</evidence>
<dbReference type="PANTHER" id="PTHR43464">
    <property type="entry name" value="METHYLTRANSFERASE"/>
    <property type="match status" value="1"/>
</dbReference>